<organism evidence="22 23">
    <name type="scientific">Jaminaea rosea</name>
    <dbReference type="NCBI Taxonomy" id="1569628"/>
    <lineage>
        <taxon>Eukaryota</taxon>
        <taxon>Fungi</taxon>
        <taxon>Dikarya</taxon>
        <taxon>Basidiomycota</taxon>
        <taxon>Ustilaginomycotina</taxon>
        <taxon>Exobasidiomycetes</taxon>
        <taxon>Microstromatales</taxon>
        <taxon>Microstromatales incertae sedis</taxon>
        <taxon>Jaminaea</taxon>
    </lineage>
</organism>
<dbReference type="GeneID" id="37025250"/>
<dbReference type="SUPFAM" id="SSF57850">
    <property type="entry name" value="RING/U-box"/>
    <property type="match status" value="1"/>
</dbReference>
<dbReference type="STRING" id="1569628.A0A316UZJ4"/>
<keyword evidence="12" id="KW-0833">Ubl conjugation pathway</keyword>
<evidence type="ECO:0000256" key="19">
    <source>
        <dbReference type="PROSITE-ProRule" id="PRU00175"/>
    </source>
</evidence>
<dbReference type="InterPro" id="IPR006845">
    <property type="entry name" value="Pex_N"/>
</dbReference>
<keyword evidence="17" id="KW-0576">Peroxisome</keyword>
<dbReference type="InterPro" id="IPR013083">
    <property type="entry name" value="Znf_RING/FYVE/PHD"/>
</dbReference>
<evidence type="ECO:0000313" key="23">
    <source>
        <dbReference type="Proteomes" id="UP000245884"/>
    </source>
</evidence>
<dbReference type="Proteomes" id="UP000245884">
    <property type="component" value="Unassembled WGS sequence"/>
</dbReference>
<keyword evidence="16" id="KW-0472">Membrane</keyword>
<keyword evidence="10" id="KW-0479">Metal-binding</keyword>
<dbReference type="PROSITE" id="PS50089">
    <property type="entry name" value="ZF_RING_2"/>
    <property type="match status" value="1"/>
</dbReference>
<dbReference type="EC" id="2.3.2.27" evidence="5"/>
<keyword evidence="23" id="KW-1185">Reference proteome</keyword>
<dbReference type="InterPro" id="IPR025654">
    <property type="entry name" value="PEX2/10"/>
</dbReference>
<evidence type="ECO:0000256" key="2">
    <source>
        <dbReference type="ARBA" id="ARBA00004585"/>
    </source>
</evidence>
<dbReference type="Gene3D" id="3.30.40.10">
    <property type="entry name" value="Zinc/RING finger domain, C3HC4 (zinc finger)"/>
    <property type="match status" value="1"/>
</dbReference>
<evidence type="ECO:0000256" key="5">
    <source>
        <dbReference type="ARBA" id="ARBA00012483"/>
    </source>
</evidence>
<evidence type="ECO:0000256" key="11">
    <source>
        <dbReference type="ARBA" id="ARBA00022771"/>
    </source>
</evidence>
<feature type="compositionally biased region" description="Acidic residues" evidence="20">
    <location>
        <begin position="78"/>
        <end position="94"/>
    </location>
</feature>
<dbReference type="SMART" id="SM00184">
    <property type="entry name" value="RING"/>
    <property type="match status" value="1"/>
</dbReference>
<evidence type="ECO:0000256" key="10">
    <source>
        <dbReference type="ARBA" id="ARBA00022723"/>
    </source>
</evidence>
<feature type="region of interest" description="Disordered" evidence="20">
    <location>
        <begin position="70"/>
        <end position="95"/>
    </location>
</feature>
<comment type="catalytic activity">
    <reaction evidence="1">
        <text>S-ubiquitinyl-[E2 ubiquitin-conjugating enzyme]-L-cysteine + [acceptor protein]-L-lysine = [E2 ubiquitin-conjugating enzyme]-L-cysteine + N(6)-ubiquitinyl-[acceptor protein]-L-lysine.</text>
        <dbReference type="EC" id="2.3.2.27"/>
    </reaction>
</comment>
<keyword evidence="7" id="KW-0962">Peroxisome biogenesis</keyword>
<dbReference type="CDD" id="cd16527">
    <property type="entry name" value="RING-HC_PEX10"/>
    <property type="match status" value="1"/>
</dbReference>
<feature type="domain" description="RING-type" evidence="21">
    <location>
        <begin position="199"/>
        <end position="241"/>
    </location>
</feature>
<sequence length="255" mass="27623">MLFYLGGRYYKVAQRVVGVEYISIHPSPPGQEPPSYEVLGVLLGVQLGVKLALALNRHLHRRAAAAAAARKKKLASGDNEDEKDGQQQDDEDEAAPTVDVDGRLWSHKSGPARPVAAGLRAQGLDGGDEHDDDDPSSNPRDYSSLPPPGRTVPLAYPSSTSSSLLPSITSSRSPSNNTISTAQLQAAPLESSSTSMLRCTLCMDERQPHKGTSAVTECGHVFDWSCIMSWLREKGECPLCRQEVKAERVVPIYNM</sequence>
<keyword evidence="11 19" id="KW-0863">Zinc-finger</keyword>
<name>A0A316UZJ4_9BASI</name>
<comment type="subcellular location">
    <subcellularLocation>
        <location evidence="2">Peroxisome membrane</location>
        <topology evidence="2">Multi-pass membrane protein</topology>
    </subcellularLocation>
</comment>
<dbReference type="EMBL" id="KZ819662">
    <property type="protein sequence ID" value="PWN30404.1"/>
    <property type="molecule type" value="Genomic_DNA"/>
</dbReference>
<evidence type="ECO:0000256" key="7">
    <source>
        <dbReference type="ARBA" id="ARBA00022593"/>
    </source>
</evidence>
<evidence type="ECO:0000256" key="12">
    <source>
        <dbReference type="ARBA" id="ARBA00022786"/>
    </source>
</evidence>
<protein>
    <recommendedName>
        <fullName evidence="5">RING-type E3 ubiquitin transferase</fullName>
        <ecNumber evidence="5">2.3.2.27</ecNumber>
    </recommendedName>
    <alternativeName>
        <fullName evidence="18">Peroxin-10</fullName>
    </alternativeName>
</protein>
<evidence type="ECO:0000259" key="21">
    <source>
        <dbReference type="PROSITE" id="PS50089"/>
    </source>
</evidence>
<keyword evidence="13" id="KW-0862">Zinc</keyword>
<dbReference type="GO" id="GO:0016562">
    <property type="term" value="P:protein import into peroxisome matrix, receptor recycling"/>
    <property type="evidence" value="ECO:0007669"/>
    <property type="project" value="UniProtKB-ARBA"/>
</dbReference>
<dbReference type="Pfam" id="PF13639">
    <property type="entry name" value="zf-RING_2"/>
    <property type="match status" value="1"/>
</dbReference>
<dbReference type="OrthoDB" id="6270329at2759"/>
<evidence type="ECO:0000256" key="18">
    <source>
        <dbReference type="ARBA" id="ARBA00041230"/>
    </source>
</evidence>
<evidence type="ECO:0000256" key="16">
    <source>
        <dbReference type="ARBA" id="ARBA00023136"/>
    </source>
</evidence>
<dbReference type="RefSeq" id="XP_025365016.1">
    <property type="nucleotide sequence ID" value="XM_025503427.1"/>
</dbReference>
<comment type="pathway">
    <text evidence="3">Protein modification; protein ubiquitination.</text>
</comment>
<gene>
    <name evidence="22" type="ORF">BDZ90DRAFT_13674</name>
</gene>
<dbReference type="PANTHER" id="PTHR23350:SF0">
    <property type="entry name" value="PEROXISOME BIOGENESIS FACTOR 10"/>
    <property type="match status" value="1"/>
</dbReference>
<dbReference type="PANTHER" id="PTHR23350">
    <property type="entry name" value="PEROXISOME ASSEMBLY PROTEIN 10"/>
    <property type="match status" value="1"/>
</dbReference>
<feature type="compositionally biased region" description="Acidic residues" evidence="20">
    <location>
        <begin position="126"/>
        <end position="135"/>
    </location>
</feature>
<dbReference type="GO" id="GO:0005778">
    <property type="term" value="C:peroxisomal membrane"/>
    <property type="evidence" value="ECO:0007669"/>
    <property type="project" value="UniProtKB-SubCell"/>
</dbReference>
<dbReference type="InterPro" id="IPR001841">
    <property type="entry name" value="Znf_RING"/>
</dbReference>
<dbReference type="GO" id="GO:0016567">
    <property type="term" value="P:protein ubiquitination"/>
    <property type="evidence" value="ECO:0007669"/>
    <property type="project" value="UniProtKB-ARBA"/>
</dbReference>
<dbReference type="Pfam" id="PF04757">
    <property type="entry name" value="Pex2_Pex12"/>
    <property type="match status" value="1"/>
</dbReference>
<evidence type="ECO:0000256" key="14">
    <source>
        <dbReference type="ARBA" id="ARBA00022927"/>
    </source>
</evidence>
<evidence type="ECO:0000256" key="17">
    <source>
        <dbReference type="ARBA" id="ARBA00023140"/>
    </source>
</evidence>
<keyword evidence="14" id="KW-0653">Protein transport</keyword>
<proteinExistence type="inferred from homology"/>
<evidence type="ECO:0000256" key="3">
    <source>
        <dbReference type="ARBA" id="ARBA00004906"/>
    </source>
</evidence>
<evidence type="ECO:0000256" key="8">
    <source>
        <dbReference type="ARBA" id="ARBA00022679"/>
    </source>
</evidence>
<evidence type="ECO:0000256" key="1">
    <source>
        <dbReference type="ARBA" id="ARBA00000900"/>
    </source>
</evidence>
<dbReference type="GO" id="GO:0008270">
    <property type="term" value="F:zinc ion binding"/>
    <property type="evidence" value="ECO:0007669"/>
    <property type="project" value="UniProtKB-KW"/>
</dbReference>
<evidence type="ECO:0000256" key="4">
    <source>
        <dbReference type="ARBA" id="ARBA00008704"/>
    </source>
</evidence>
<keyword evidence="8" id="KW-0808">Transferase</keyword>
<evidence type="ECO:0000313" key="22">
    <source>
        <dbReference type="EMBL" id="PWN30404.1"/>
    </source>
</evidence>
<evidence type="ECO:0000256" key="13">
    <source>
        <dbReference type="ARBA" id="ARBA00022833"/>
    </source>
</evidence>
<keyword evidence="6" id="KW-0813">Transport</keyword>
<comment type="similarity">
    <text evidence="4">Belongs to the pex2/pex10/pex12 family.</text>
</comment>
<dbReference type="AlphaFoldDB" id="A0A316UZJ4"/>
<feature type="compositionally biased region" description="Low complexity" evidence="20">
    <location>
        <begin position="158"/>
        <end position="178"/>
    </location>
</feature>
<evidence type="ECO:0000256" key="15">
    <source>
        <dbReference type="ARBA" id="ARBA00022989"/>
    </source>
</evidence>
<dbReference type="GO" id="GO:0061630">
    <property type="term" value="F:ubiquitin protein ligase activity"/>
    <property type="evidence" value="ECO:0007669"/>
    <property type="project" value="UniProtKB-EC"/>
</dbReference>
<keyword evidence="9" id="KW-0812">Transmembrane</keyword>
<keyword evidence="15" id="KW-1133">Transmembrane helix</keyword>
<accession>A0A316UZJ4</accession>
<reference evidence="22 23" key="1">
    <citation type="journal article" date="2018" name="Mol. Biol. Evol.">
        <title>Broad Genomic Sampling Reveals a Smut Pathogenic Ancestry of the Fungal Clade Ustilaginomycotina.</title>
        <authorList>
            <person name="Kijpornyongpan T."/>
            <person name="Mondo S.J."/>
            <person name="Barry K."/>
            <person name="Sandor L."/>
            <person name="Lee J."/>
            <person name="Lipzen A."/>
            <person name="Pangilinan J."/>
            <person name="LaButti K."/>
            <person name="Hainaut M."/>
            <person name="Henrissat B."/>
            <person name="Grigoriev I.V."/>
            <person name="Spatafora J.W."/>
            <person name="Aime M.C."/>
        </authorList>
    </citation>
    <scope>NUCLEOTIDE SEQUENCE [LARGE SCALE GENOMIC DNA]</scope>
    <source>
        <strain evidence="22 23">MCA 5214</strain>
    </source>
</reference>
<feature type="region of interest" description="Disordered" evidence="20">
    <location>
        <begin position="121"/>
        <end position="178"/>
    </location>
</feature>
<evidence type="ECO:0000256" key="6">
    <source>
        <dbReference type="ARBA" id="ARBA00022448"/>
    </source>
</evidence>
<evidence type="ECO:0000256" key="9">
    <source>
        <dbReference type="ARBA" id="ARBA00022692"/>
    </source>
</evidence>
<evidence type="ECO:0000256" key="20">
    <source>
        <dbReference type="SAM" id="MobiDB-lite"/>
    </source>
</evidence>